<evidence type="ECO:0000313" key="1">
    <source>
        <dbReference type="EMBL" id="PSO06837.1"/>
    </source>
</evidence>
<dbReference type="AlphaFoldDB" id="A0A2R6C7I3"/>
<comment type="caution">
    <text evidence="1">The sequence shown here is derived from an EMBL/GenBank/DDBJ whole genome shotgun (WGS) entry which is preliminary data.</text>
</comment>
<feature type="non-terminal residue" evidence="1">
    <location>
        <position position="1"/>
    </location>
</feature>
<proteinExistence type="predicted"/>
<dbReference type="EMBL" id="NEXF01000387">
    <property type="protein sequence ID" value="PSO06837.1"/>
    <property type="molecule type" value="Genomic_DNA"/>
</dbReference>
<sequence length="59" mass="6586">PKECKDIHAVVGSTGSHQFRTVAPTTFKPYPDTITVTDGVSGEKKMVGGWSWMYWKKRG</sequence>
<dbReference type="Proteomes" id="UP000242015">
    <property type="component" value="Unassembled WGS sequence"/>
</dbReference>
<accession>A0A2R6C7I3</accession>
<name>A0A2R6C7I3_9ARCH</name>
<gene>
    <name evidence="1" type="ORF">B9Q04_13995</name>
</gene>
<organism evidence="1 2">
    <name type="scientific">Candidatus Marsarchaeota G2 archaeon BE_D</name>
    <dbReference type="NCBI Taxonomy" id="1978158"/>
    <lineage>
        <taxon>Archaea</taxon>
        <taxon>Candidatus Marsarchaeota</taxon>
        <taxon>Candidatus Marsarchaeota group 2</taxon>
    </lineage>
</organism>
<protein>
    <submittedName>
        <fullName evidence="1">Uncharacterized protein</fullName>
    </submittedName>
</protein>
<evidence type="ECO:0000313" key="2">
    <source>
        <dbReference type="Proteomes" id="UP000242015"/>
    </source>
</evidence>
<reference evidence="1 2" key="1">
    <citation type="submission" date="2017-04" db="EMBL/GenBank/DDBJ databases">
        <title>Novel microbial lineages endemic to geothermal iron-oxide mats fill important gaps in the evolutionary history of Archaea.</title>
        <authorList>
            <person name="Jay Z.J."/>
            <person name="Beam J.P."/>
            <person name="Dlakic M."/>
            <person name="Rusch D.B."/>
            <person name="Kozubal M.A."/>
            <person name="Inskeep W.P."/>
        </authorList>
    </citation>
    <scope>NUCLEOTIDE SEQUENCE [LARGE SCALE GENOMIC DNA]</scope>
    <source>
        <strain evidence="1">BE_D</strain>
    </source>
</reference>